<evidence type="ECO:0000256" key="3">
    <source>
        <dbReference type="ARBA" id="ARBA00023136"/>
    </source>
</evidence>
<dbReference type="GO" id="GO:0022857">
    <property type="term" value="F:transmembrane transporter activity"/>
    <property type="evidence" value="ECO:0007669"/>
    <property type="project" value="InterPro"/>
</dbReference>
<dbReference type="AlphaFoldDB" id="A0AAJ6V3X1"/>
<keyword evidence="1 4" id="KW-0812">Transmembrane</keyword>
<feature type="transmembrane region" description="Helical" evidence="4">
    <location>
        <begin position="61"/>
        <end position="81"/>
    </location>
</feature>
<dbReference type="PANTHER" id="PTHR31218">
    <property type="entry name" value="WAT1-RELATED PROTEIN"/>
    <property type="match status" value="1"/>
</dbReference>
<dbReference type="GO" id="GO:0016020">
    <property type="term" value="C:membrane"/>
    <property type="evidence" value="ECO:0007669"/>
    <property type="project" value="InterPro"/>
</dbReference>
<dbReference type="KEGG" id="peu:105136757"/>
<keyword evidence="5" id="KW-1185">Reference proteome</keyword>
<feature type="transmembrane region" description="Helical" evidence="4">
    <location>
        <begin position="137"/>
        <end position="160"/>
    </location>
</feature>
<reference evidence="6" key="1">
    <citation type="submission" date="2025-08" db="UniProtKB">
        <authorList>
            <consortium name="RefSeq"/>
        </authorList>
    </citation>
    <scope>IDENTIFICATION</scope>
</reference>
<feature type="transmembrane region" description="Helical" evidence="4">
    <location>
        <begin position="111"/>
        <end position="131"/>
    </location>
</feature>
<evidence type="ECO:0000313" key="5">
    <source>
        <dbReference type="Proteomes" id="UP000694918"/>
    </source>
</evidence>
<evidence type="ECO:0000256" key="4">
    <source>
        <dbReference type="SAM" id="Phobius"/>
    </source>
</evidence>
<accession>A0AAJ6V3X1</accession>
<dbReference type="RefSeq" id="XP_011040517.1">
    <property type="nucleotide sequence ID" value="XM_011042215.1"/>
</dbReference>
<dbReference type="GeneID" id="105136757"/>
<feature type="transmembrane region" description="Helical" evidence="4">
    <location>
        <begin position="30"/>
        <end position="49"/>
    </location>
</feature>
<name>A0AAJ6V3X1_POPEU</name>
<sequence>MVFFLSYFIFRVTLFQSLFLKGIKLTSPAMATAMPNLAPGLIFIIAWTLRLEKVKLCCVYSKVKIVGTILCVVGALMMSLMSSTESAKESKSMESTPTGDMSFDKHKINGCLYLIAAVFVLSSNVVLQATTLGDFPAPISLCAITSLIGVIITAIVELVLNHRVDVGWPLMRLGTISFEAIKF</sequence>
<dbReference type="InterPro" id="IPR030184">
    <property type="entry name" value="WAT1-related"/>
</dbReference>
<gene>
    <name evidence="6" type="primary">LOC105136757</name>
</gene>
<keyword evidence="3 4" id="KW-0472">Membrane</keyword>
<evidence type="ECO:0000256" key="2">
    <source>
        <dbReference type="ARBA" id="ARBA00022989"/>
    </source>
</evidence>
<dbReference type="Proteomes" id="UP000694918">
    <property type="component" value="Unplaced"/>
</dbReference>
<evidence type="ECO:0000313" key="6">
    <source>
        <dbReference type="RefSeq" id="XP_011040517.1"/>
    </source>
</evidence>
<proteinExistence type="predicted"/>
<protein>
    <submittedName>
        <fullName evidence="6">WAT1-related protein At5g47470-like</fullName>
    </submittedName>
</protein>
<evidence type="ECO:0000256" key="1">
    <source>
        <dbReference type="ARBA" id="ARBA00022692"/>
    </source>
</evidence>
<keyword evidence="2 4" id="KW-1133">Transmembrane helix</keyword>
<organism evidence="5 6">
    <name type="scientific">Populus euphratica</name>
    <name type="common">Euphrates poplar</name>
    <dbReference type="NCBI Taxonomy" id="75702"/>
    <lineage>
        <taxon>Eukaryota</taxon>
        <taxon>Viridiplantae</taxon>
        <taxon>Streptophyta</taxon>
        <taxon>Embryophyta</taxon>
        <taxon>Tracheophyta</taxon>
        <taxon>Spermatophyta</taxon>
        <taxon>Magnoliopsida</taxon>
        <taxon>eudicotyledons</taxon>
        <taxon>Gunneridae</taxon>
        <taxon>Pentapetalae</taxon>
        <taxon>rosids</taxon>
        <taxon>fabids</taxon>
        <taxon>Malpighiales</taxon>
        <taxon>Salicaceae</taxon>
        <taxon>Saliceae</taxon>
        <taxon>Populus</taxon>
    </lineage>
</organism>